<name>A0A2N9HRC7_FAGSY</name>
<keyword evidence="1" id="KW-0472">Membrane</keyword>
<evidence type="ECO:0000256" key="1">
    <source>
        <dbReference type="SAM" id="Phobius"/>
    </source>
</evidence>
<sequence length="346" mass="37340">MGSSSYQRAQSQTVSSIDLVGCSREVRGHKVVEPEDGNGAVVNGEFVEFVGFKHGGDSIDSFDTGKKGISVRKGDGVEEGPKVFLVYRGPTGSVPWTAVGFVFSGAFEAINEGGSDEHLMLGNGLKYLRSIKIEVNWFPYLQTLLPKFHDVEELGPPECWAVVVVVPECLASSSSSLPSSLAAAGAAADRFLVTEFAVNHWTTRRGPLGGVEDQLSSTFSGLWLMLRWIVFFWSPFSASSTVPRGEGKMMLNAIFPLVFQIISGSPCAVDRNLVNRWAVPYSLLLGFGLGGWLLGHFLLFGLPWTTSVVGLWASGGPLLEELKNSHTMAMASTKETIDGEAHKDGF</sequence>
<keyword evidence="1" id="KW-0812">Transmembrane</keyword>
<gene>
    <name evidence="2" type="ORF">FSB_LOCUS42192</name>
</gene>
<feature type="transmembrane region" description="Helical" evidence="1">
    <location>
        <begin position="281"/>
        <end position="302"/>
    </location>
</feature>
<proteinExistence type="predicted"/>
<evidence type="ECO:0000313" key="2">
    <source>
        <dbReference type="EMBL" id="SPD14310.1"/>
    </source>
</evidence>
<dbReference type="EMBL" id="OIVN01003903">
    <property type="protein sequence ID" value="SPD14310.1"/>
    <property type="molecule type" value="Genomic_DNA"/>
</dbReference>
<dbReference type="AlphaFoldDB" id="A0A2N9HRC7"/>
<organism evidence="2">
    <name type="scientific">Fagus sylvatica</name>
    <name type="common">Beechnut</name>
    <dbReference type="NCBI Taxonomy" id="28930"/>
    <lineage>
        <taxon>Eukaryota</taxon>
        <taxon>Viridiplantae</taxon>
        <taxon>Streptophyta</taxon>
        <taxon>Embryophyta</taxon>
        <taxon>Tracheophyta</taxon>
        <taxon>Spermatophyta</taxon>
        <taxon>Magnoliopsida</taxon>
        <taxon>eudicotyledons</taxon>
        <taxon>Gunneridae</taxon>
        <taxon>Pentapetalae</taxon>
        <taxon>rosids</taxon>
        <taxon>fabids</taxon>
        <taxon>Fagales</taxon>
        <taxon>Fagaceae</taxon>
        <taxon>Fagus</taxon>
    </lineage>
</organism>
<accession>A0A2N9HRC7</accession>
<protein>
    <submittedName>
        <fullName evidence="2">Uncharacterized protein</fullName>
    </submittedName>
</protein>
<reference evidence="2" key="1">
    <citation type="submission" date="2018-02" db="EMBL/GenBank/DDBJ databases">
        <authorList>
            <person name="Cohen D.B."/>
            <person name="Kent A.D."/>
        </authorList>
    </citation>
    <scope>NUCLEOTIDE SEQUENCE</scope>
</reference>
<keyword evidence="1" id="KW-1133">Transmembrane helix</keyword>